<evidence type="ECO:0000313" key="2">
    <source>
        <dbReference type="EnsemblMetazoa" id="KAF7490963.1"/>
    </source>
</evidence>
<reference evidence="1" key="2">
    <citation type="submission" date="2020-01" db="EMBL/GenBank/DDBJ databases">
        <authorList>
            <person name="Korhonen P.K.K."/>
            <person name="Guangxu M.G."/>
            <person name="Wang T.W."/>
            <person name="Stroehlein A.J.S."/>
            <person name="Young N.D."/>
            <person name="Ang C.-S.A."/>
            <person name="Fernando D.W.F."/>
            <person name="Lu H.L."/>
            <person name="Taylor S.T."/>
            <person name="Ehtesham M.E.M."/>
            <person name="Najaraj S.H.N."/>
            <person name="Harsha G.H.G."/>
            <person name="Madugundu A.M."/>
            <person name="Renuse S.R."/>
            <person name="Holt D.H."/>
            <person name="Pandey A.P."/>
            <person name="Papenfuss A.P."/>
            <person name="Gasser R.B.G."/>
            <person name="Fischer K.F."/>
        </authorList>
    </citation>
    <scope>NUCLEOTIDE SEQUENCE</scope>
    <source>
        <strain evidence="1">SSS_KF_BRIS2020</strain>
    </source>
</reference>
<evidence type="ECO:0000313" key="1">
    <source>
        <dbReference type="EMBL" id="KAF7490963.1"/>
    </source>
</evidence>
<accession>A0A834VEN3</accession>
<dbReference type="AlphaFoldDB" id="A0A834VEN3"/>
<evidence type="ECO:0000313" key="3">
    <source>
        <dbReference type="Proteomes" id="UP000070412"/>
    </source>
</evidence>
<dbReference type="OrthoDB" id="10591633at2759"/>
<reference evidence="2" key="3">
    <citation type="submission" date="2022-06" db="UniProtKB">
        <authorList>
            <consortium name="EnsemblMetazoa"/>
        </authorList>
    </citation>
    <scope>IDENTIFICATION</scope>
</reference>
<proteinExistence type="predicted"/>
<dbReference type="EMBL" id="WVUK01000062">
    <property type="protein sequence ID" value="KAF7490963.1"/>
    <property type="molecule type" value="Genomic_DNA"/>
</dbReference>
<dbReference type="Proteomes" id="UP000070412">
    <property type="component" value="Unassembled WGS sequence"/>
</dbReference>
<organism evidence="1">
    <name type="scientific">Sarcoptes scabiei</name>
    <name type="common">Itch mite</name>
    <name type="synonym">Acarus scabiei</name>
    <dbReference type="NCBI Taxonomy" id="52283"/>
    <lineage>
        <taxon>Eukaryota</taxon>
        <taxon>Metazoa</taxon>
        <taxon>Ecdysozoa</taxon>
        <taxon>Arthropoda</taxon>
        <taxon>Chelicerata</taxon>
        <taxon>Arachnida</taxon>
        <taxon>Acari</taxon>
        <taxon>Acariformes</taxon>
        <taxon>Sarcoptiformes</taxon>
        <taxon>Astigmata</taxon>
        <taxon>Psoroptidia</taxon>
        <taxon>Sarcoptoidea</taxon>
        <taxon>Sarcoptidae</taxon>
        <taxon>Sarcoptinae</taxon>
        <taxon>Sarcoptes</taxon>
    </lineage>
</organism>
<protein>
    <submittedName>
        <fullName evidence="1 2">Uncharacterized protein</fullName>
    </submittedName>
</protein>
<name>A0A834VEN3_SARSC</name>
<dbReference type="EnsemblMetazoa" id="SSS_8330s_mrna">
    <property type="protein sequence ID" value="KAF7490963.1"/>
    <property type="gene ID" value="SSS_8330"/>
</dbReference>
<reference evidence="3" key="1">
    <citation type="journal article" date="2020" name="PLoS Negl. Trop. Dis.">
        <title>High-quality nuclear genome for Sarcoptes scabiei-A critical resource for a neglected parasite.</title>
        <authorList>
            <person name="Korhonen P.K."/>
            <person name="Gasser R.B."/>
            <person name="Ma G."/>
            <person name="Wang T."/>
            <person name="Stroehlein A.J."/>
            <person name="Young N.D."/>
            <person name="Ang C.S."/>
            <person name="Fernando D.D."/>
            <person name="Lu H.C."/>
            <person name="Taylor S."/>
            <person name="Reynolds S.L."/>
            <person name="Mofiz E."/>
            <person name="Najaraj S.H."/>
            <person name="Gowda H."/>
            <person name="Madugundu A."/>
            <person name="Renuse S."/>
            <person name="Holt D."/>
            <person name="Pandey A."/>
            <person name="Papenfuss A.T."/>
            <person name="Fischer K."/>
        </authorList>
    </citation>
    <scope>NUCLEOTIDE SEQUENCE [LARGE SCALE GENOMIC DNA]</scope>
</reference>
<sequence length="123" mass="13923">MESNSSKVVPSSKDLLLLENPYFVQKNQSQNLFNFSENTNKSASNDSKIKLQTEKISSNVLPRIKNFIDLIVQNKADPSLNIEQLSDDEENNINGEEITRKKIQLDLLLIEHDNSSIDSTDSN</sequence>
<keyword evidence="3" id="KW-1185">Reference proteome</keyword>
<gene>
    <name evidence="1" type="ORF">SSS_8330</name>
</gene>